<comment type="caution">
    <text evidence="13">The sequence shown here is derived from an EMBL/GenBank/DDBJ whole genome shotgun (WGS) entry which is preliminary data.</text>
</comment>
<dbReference type="InterPro" id="IPR019474">
    <property type="entry name" value="Ub_conjug_fac_E4_core"/>
</dbReference>
<keyword evidence="8" id="KW-0808">Transferase</keyword>
<comment type="catalytic activity">
    <reaction evidence="1">
        <text>S-ubiquitinyl-[E2 ubiquitin-conjugating enzyme]-L-cysteine + [acceptor protein]-L-lysine = [E2 ubiquitin-conjugating enzyme]-L-cysteine + N(6)-ubiquitinyl-[acceptor protein]-L-lysine.</text>
        <dbReference type="EC" id="2.3.2.27"/>
    </reaction>
</comment>
<evidence type="ECO:0000256" key="9">
    <source>
        <dbReference type="ARBA" id="ARBA00022786"/>
    </source>
</evidence>
<gene>
    <name evidence="13" type="ORF">cubi_01053</name>
</gene>
<proteinExistence type="inferred from homology"/>
<dbReference type="GO" id="GO:0005634">
    <property type="term" value="C:nucleus"/>
    <property type="evidence" value="ECO:0007669"/>
    <property type="project" value="UniProtKB-SubCell"/>
</dbReference>
<dbReference type="AlphaFoldDB" id="A0A1J4MJ02"/>
<evidence type="ECO:0000256" key="7">
    <source>
        <dbReference type="ARBA" id="ARBA00022490"/>
    </source>
</evidence>
<dbReference type="FunFam" id="3.30.40.10:FF:000055">
    <property type="entry name" value="Ubiquitin conjugation factor e4 a"/>
    <property type="match status" value="1"/>
</dbReference>
<dbReference type="SMART" id="SM00504">
    <property type="entry name" value="Ubox"/>
    <property type="match status" value="1"/>
</dbReference>
<dbReference type="PANTHER" id="PTHR13931:SF2">
    <property type="entry name" value="UBIQUITIN CONJUGATION FACTOR E4 B"/>
    <property type="match status" value="1"/>
</dbReference>
<dbReference type="GO" id="GO:0005737">
    <property type="term" value="C:cytoplasm"/>
    <property type="evidence" value="ECO:0007669"/>
    <property type="project" value="UniProtKB-SubCell"/>
</dbReference>
<dbReference type="InterPro" id="IPR045132">
    <property type="entry name" value="UBE4"/>
</dbReference>
<dbReference type="RefSeq" id="XP_028875402.1">
    <property type="nucleotide sequence ID" value="XM_029018065.1"/>
</dbReference>
<dbReference type="GeneID" id="39977844"/>
<dbReference type="GO" id="GO:0034450">
    <property type="term" value="F:ubiquitin-ubiquitin ligase activity"/>
    <property type="evidence" value="ECO:0007669"/>
    <property type="project" value="InterPro"/>
</dbReference>
<evidence type="ECO:0000256" key="6">
    <source>
        <dbReference type="ARBA" id="ARBA00012483"/>
    </source>
</evidence>
<comment type="subcellular location">
    <subcellularLocation>
        <location evidence="3">Cytoplasm</location>
    </subcellularLocation>
    <subcellularLocation>
        <location evidence="2">Nucleus</location>
    </subcellularLocation>
</comment>
<reference evidence="13 14" key="1">
    <citation type="submission" date="2016-10" db="EMBL/GenBank/DDBJ databases">
        <title>Reductive evolution of mitochondrial metabolism and differential evolution of invasion-related proteins in Cryptosporidium.</title>
        <authorList>
            <person name="Liu S."/>
            <person name="Roellig D.M."/>
            <person name="Guo Y."/>
            <person name="Li N."/>
            <person name="Frace M.A."/>
            <person name="Tang K."/>
            <person name="Zhang L."/>
            <person name="Feng Y."/>
            <person name="Xiao L."/>
        </authorList>
    </citation>
    <scope>NUCLEOTIDE SEQUENCE [LARGE SCALE GENOMIC DNA]</scope>
    <source>
        <strain evidence="13">39726</strain>
    </source>
</reference>
<dbReference type="OrthoDB" id="20295at2759"/>
<evidence type="ECO:0000256" key="2">
    <source>
        <dbReference type="ARBA" id="ARBA00004123"/>
    </source>
</evidence>
<dbReference type="EC" id="2.3.2.27" evidence="6"/>
<protein>
    <recommendedName>
        <fullName evidence="6">RING-type E3 ubiquitin transferase</fullName>
        <ecNumber evidence="6">2.3.2.27</ecNumber>
    </recommendedName>
</protein>
<keyword evidence="10" id="KW-0539">Nucleus</keyword>
<feature type="compositionally biased region" description="Polar residues" evidence="11">
    <location>
        <begin position="774"/>
        <end position="785"/>
    </location>
</feature>
<dbReference type="PANTHER" id="PTHR13931">
    <property type="entry name" value="UBIQUITINATION FACTOR E4"/>
    <property type="match status" value="1"/>
</dbReference>
<dbReference type="EMBL" id="LRBP01000012">
    <property type="protein sequence ID" value="OII74209.1"/>
    <property type="molecule type" value="Genomic_DNA"/>
</dbReference>
<evidence type="ECO:0000256" key="3">
    <source>
        <dbReference type="ARBA" id="ARBA00004496"/>
    </source>
</evidence>
<evidence type="ECO:0000256" key="11">
    <source>
        <dbReference type="SAM" id="MobiDB-lite"/>
    </source>
</evidence>
<dbReference type="SUPFAM" id="SSF57850">
    <property type="entry name" value="RING/U-box"/>
    <property type="match status" value="1"/>
</dbReference>
<dbReference type="PROSITE" id="PS51698">
    <property type="entry name" value="U_BOX"/>
    <property type="match status" value="1"/>
</dbReference>
<comment type="similarity">
    <text evidence="5">Belongs to the ubiquitin conjugation factor E4 family.</text>
</comment>
<dbReference type="UniPathway" id="UPA00143"/>
<feature type="region of interest" description="Disordered" evidence="11">
    <location>
        <begin position="761"/>
        <end position="785"/>
    </location>
</feature>
<evidence type="ECO:0000256" key="8">
    <source>
        <dbReference type="ARBA" id="ARBA00022679"/>
    </source>
</evidence>
<dbReference type="GO" id="GO:0000151">
    <property type="term" value="C:ubiquitin ligase complex"/>
    <property type="evidence" value="ECO:0007669"/>
    <property type="project" value="InterPro"/>
</dbReference>
<dbReference type="Gene3D" id="3.30.40.10">
    <property type="entry name" value="Zinc/RING finger domain, C3HC4 (zinc finger)"/>
    <property type="match status" value="1"/>
</dbReference>
<dbReference type="InterPro" id="IPR003613">
    <property type="entry name" value="Ubox_domain"/>
</dbReference>
<dbReference type="Proteomes" id="UP000186176">
    <property type="component" value="Unassembled WGS sequence"/>
</dbReference>
<dbReference type="GO" id="GO:0006511">
    <property type="term" value="P:ubiquitin-dependent protein catabolic process"/>
    <property type="evidence" value="ECO:0007669"/>
    <property type="project" value="InterPro"/>
</dbReference>
<dbReference type="InterPro" id="IPR013083">
    <property type="entry name" value="Znf_RING/FYVE/PHD"/>
</dbReference>
<organism evidence="13 14">
    <name type="scientific">Cryptosporidium ubiquitum</name>
    <dbReference type="NCBI Taxonomy" id="857276"/>
    <lineage>
        <taxon>Eukaryota</taxon>
        <taxon>Sar</taxon>
        <taxon>Alveolata</taxon>
        <taxon>Apicomplexa</taxon>
        <taxon>Conoidasida</taxon>
        <taxon>Coccidia</taxon>
        <taxon>Eucoccidiorida</taxon>
        <taxon>Eimeriorina</taxon>
        <taxon>Cryptosporidiidae</taxon>
        <taxon>Cryptosporidium</taxon>
    </lineage>
</organism>
<keyword evidence="14" id="KW-1185">Reference proteome</keyword>
<evidence type="ECO:0000256" key="5">
    <source>
        <dbReference type="ARBA" id="ARBA00007434"/>
    </source>
</evidence>
<evidence type="ECO:0000256" key="10">
    <source>
        <dbReference type="ARBA" id="ARBA00023242"/>
    </source>
</evidence>
<evidence type="ECO:0000313" key="14">
    <source>
        <dbReference type="Proteomes" id="UP000186176"/>
    </source>
</evidence>
<dbReference type="Pfam" id="PF04564">
    <property type="entry name" value="U-box"/>
    <property type="match status" value="1"/>
</dbReference>
<sequence>MLTNQEEIENSLIGTLLGVSLFDTDNPIENPLTKRVFLSEYRNELLIQEKKITFLFDDLENIIFHRLKIFFSASDSKSRIKAYQFLVDSYNKFINESSVPKKIEINDRILKLAQFFPKYCALIIQCPELFEIVSNTNDCAISDLFEISVPNSFFSTLAQEMEMNDSKLFACIFTEYIEKQIGILKQRKFTDLKLHPIKNIIFLSQFKQTAFILTQTPSFIKFSIANQETKVSSGLIQQQDSLLGCIISPNPIDKDFKTNENPTLTKYFSGLLSKTHTYINQSKVLIKQDLSLVYEQSVLVIKNLLKANTECRRMVIKWMGIICTSNENKLKIYNSIPDLSVFGNTQNSREVQNNLRSLILRTSGILTNGFSINYLHIVLRLLQPVKIEKVSELDCLFHVYGRFDQLNDVGGEIHGILGDLVNDATLGEKDQIEIALNLARRKLIHFNEGDLKYQDFIKFPTQIFWISCKSIKCFLQPVLLEYENILNDINEYRSGFTPGHRYKNDQHLEKLSGEALLLECTVFYQNTISTFWHFLSVFIHFIFRTIYSFDENGVENCDWNMLLASKQGRITLALKSIALPRKPSPQFSSLPSSLIEDILSVTELMLRIKGNDEIFIGVDFDSYISFIVFIINNGSYFRNPHIRCQRGVVGLHYLLQIHQFRHRIESSDFTAEYILPALISLFNDVQKSPYYDRFSLRLPIIMLFESLLKIDLHRKRLQIFVKQRDESFTKFIHLLVSDLNYLLEEGLSMLAEIKKRESRSKQAPLAADSGNAEPGSSNSEANSFTQEGIESTIEEMPVERLEHACKGYMQLSHASASLLQKITEYYTHEILDSPLILPQIVTCLNCTLDRLVGPKCLELKVSNFEVYNFNPRQLLANVCMTYVTLAFNIKVEGEGIKKDVSKILISEVTNEQRYFKIPTFIKAYKIARREGLMNKSKSEDFNQLIKCLQKELEENEAGQGIANLDETDIPEEFLDPIMQDIMQDPVLLPTSSKIMDRKVIERILISDGVDPFNRLPLSKDELIPQTCLKEKIKLFLESLNDS</sequence>
<comment type="pathway">
    <text evidence="4">Protein modification; protein ubiquitination.</text>
</comment>
<keyword evidence="7" id="KW-0963">Cytoplasm</keyword>
<accession>A0A1J4MJ02</accession>
<feature type="domain" description="U-box" evidence="12">
    <location>
        <begin position="968"/>
        <end position="1042"/>
    </location>
</feature>
<evidence type="ECO:0000313" key="13">
    <source>
        <dbReference type="EMBL" id="OII74209.1"/>
    </source>
</evidence>
<evidence type="ECO:0000256" key="1">
    <source>
        <dbReference type="ARBA" id="ARBA00000900"/>
    </source>
</evidence>
<evidence type="ECO:0000259" key="12">
    <source>
        <dbReference type="PROSITE" id="PS51698"/>
    </source>
</evidence>
<name>A0A1J4MJ02_9CRYT</name>
<dbReference type="GO" id="GO:0036503">
    <property type="term" value="P:ERAD pathway"/>
    <property type="evidence" value="ECO:0007669"/>
    <property type="project" value="InterPro"/>
</dbReference>
<keyword evidence="9" id="KW-0833">Ubl conjugation pathway</keyword>
<dbReference type="GO" id="GO:0000209">
    <property type="term" value="P:protein polyubiquitination"/>
    <property type="evidence" value="ECO:0007669"/>
    <property type="project" value="TreeGrafter"/>
</dbReference>
<dbReference type="Pfam" id="PF10408">
    <property type="entry name" value="Ufd2P_core"/>
    <property type="match status" value="1"/>
</dbReference>
<dbReference type="VEuPathDB" id="CryptoDB:cubi_01053"/>
<evidence type="ECO:0000256" key="4">
    <source>
        <dbReference type="ARBA" id="ARBA00004906"/>
    </source>
</evidence>